<organism evidence="6 7">
    <name type="scientific">Ameiurus melas</name>
    <name type="common">Black bullhead</name>
    <name type="synonym">Silurus melas</name>
    <dbReference type="NCBI Taxonomy" id="219545"/>
    <lineage>
        <taxon>Eukaryota</taxon>
        <taxon>Metazoa</taxon>
        <taxon>Chordata</taxon>
        <taxon>Craniata</taxon>
        <taxon>Vertebrata</taxon>
        <taxon>Euteleostomi</taxon>
        <taxon>Actinopterygii</taxon>
        <taxon>Neopterygii</taxon>
        <taxon>Teleostei</taxon>
        <taxon>Ostariophysi</taxon>
        <taxon>Siluriformes</taxon>
        <taxon>Ictaluridae</taxon>
        <taxon>Ameiurus</taxon>
    </lineage>
</organism>
<proteinExistence type="predicted"/>
<dbReference type="InterPro" id="IPR036179">
    <property type="entry name" value="Ig-like_dom_sf"/>
</dbReference>
<accession>A0A7J6BDJ8</accession>
<dbReference type="Proteomes" id="UP000593565">
    <property type="component" value="Unassembled WGS sequence"/>
</dbReference>
<evidence type="ECO:0000256" key="1">
    <source>
        <dbReference type="ARBA" id="ARBA00022859"/>
    </source>
</evidence>
<keyword evidence="3" id="KW-1280">Immunoglobulin</keyword>
<dbReference type="AlphaFoldDB" id="A0A7J6BDJ8"/>
<feature type="domain" description="Ig-like" evidence="5">
    <location>
        <begin position="20"/>
        <end position="119"/>
    </location>
</feature>
<dbReference type="InterPro" id="IPR013106">
    <property type="entry name" value="Ig_V-set"/>
</dbReference>
<dbReference type="PROSITE" id="PS50835">
    <property type="entry name" value="IG_LIKE"/>
    <property type="match status" value="1"/>
</dbReference>
<feature type="chain" id="PRO_5029464180" description="Ig-like domain-containing protein" evidence="4">
    <location>
        <begin position="20"/>
        <end position="119"/>
    </location>
</feature>
<dbReference type="GO" id="GO:0005576">
    <property type="term" value="C:extracellular region"/>
    <property type="evidence" value="ECO:0007669"/>
    <property type="project" value="UniProtKB-ARBA"/>
</dbReference>
<reference evidence="6 7" key="1">
    <citation type="submission" date="2020-02" db="EMBL/GenBank/DDBJ databases">
        <title>A chromosome-scale genome assembly of the black bullhead catfish (Ameiurus melas).</title>
        <authorList>
            <person name="Wen M."/>
            <person name="Zham M."/>
            <person name="Cabau C."/>
            <person name="Klopp C."/>
            <person name="Donnadieu C."/>
            <person name="Roques C."/>
            <person name="Bouchez O."/>
            <person name="Lampietro C."/>
            <person name="Jouanno E."/>
            <person name="Herpin A."/>
            <person name="Louis A."/>
            <person name="Berthelot C."/>
            <person name="Parey E."/>
            <person name="Roest-Crollius H."/>
            <person name="Braasch I."/>
            <person name="Postlethwait J."/>
            <person name="Robinson-Rechavi M."/>
            <person name="Echchiki A."/>
            <person name="Begum T."/>
            <person name="Montfort J."/>
            <person name="Schartl M."/>
            <person name="Bobe J."/>
            <person name="Guiguen Y."/>
        </authorList>
    </citation>
    <scope>NUCLEOTIDE SEQUENCE [LARGE SCALE GENOMIC DNA]</scope>
    <source>
        <strain evidence="6">M_S1</strain>
        <tissue evidence="6">Blood</tissue>
    </source>
</reference>
<evidence type="ECO:0000256" key="4">
    <source>
        <dbReference type="SAM" id="SignalP"/>
    </source>
</evidence>
<dbReference type="InterPro" id="IPR050199">
    <property type="entry name" value="IgHV"/>
</dbReference>
<dbReference type="Pfam" id="PF07686">
    <property type="entry name" value="V-set"/>
    <property type="match status" value="1"/>
</dbReference>
<dbReference type="SUPFAM" id="SSF48726">
    <property type="entry name" value="Immunoglobulin"/>
    <property type="match status" value="1"/>
</dbReference>
<evidence type="ECO:0000259" key="5">
    <source>
        <dbReference type="PROSITE" id="PS50835"/>
    </source>
</evidence>
<name>A0A7J6BDJ8_AMEME</name>
<evidence type="ECO:0000256" key="2">
    <source>
        <dbReference type="ARBA" id="ARBA00023130"/>
    </source>
</evidence>
<dbReference type="FunFam" id="2.60.40.10:FF:002397">
    <property type="entry name" value="Immunoglobulin heavy variable 4-9"/>
    <property type="match status" value="1"/>
</dbReference>
<dbReference type="InterPro" id="IPR013783">
    <property type="entry name" value="Ig-like_fold"/>
</dbReference>
<gene>
    <name evidence="6" type="ORF">AMELA_G00021260</name>
</gene>
<feature type="non-terminal residue" evidence="6">
    <location>
        <position position="119"/>
    </location>
</feature>
<dbReference type="EMBL" id="JAAGNN010000002">
    <property type="protein sequence ID" value="KAF4092459.1"/>
    <property type="molecule type" value="Genomic_DNA"/>
</dbReference>
<dbReference type="GO" id="GO:0019814">
    <property type="term" value="C:immunoglobulin complex"/>
    <property type="evidence" value="ECO:0007669"/>
    <property type="project" value="UniProtKB-KW"/>
</dbReference>
<feature type="signal peptide" evidence="4">
    <location>
        <begin position="1"/>
        <end position="19"/>
    </location>
</feature>
<sequence>MKIPLSFFLLLISLISIQCQSLESIPTGSVVKKPGETLSLSCKGSGFNFGSYGMHWIRQEAGKALEWIGVIWYDASKTIYAKHIEGRLEITRDNSKNMVYLQLTSLSAQDSAMYYCAGN</sequence>
<evidence type="ECO:0000313" key="7">
    <source>
        <dbReference type="Proteomes" id="UP000593565"/>
    </source>
</evidence>
<keyword evidence="2" id="KW-1064">Adaptive immunity</keyword>
<dbReference type="InterPro" id="IPR007110">
    <property type="entry name" value="Ig-like_dom"/>
</dbReference>
<keyword evidence="7" id="KW-1185">Reference proteome</keyword>
<protein>
    <recommendedName>
        <fullName evidence="5">Ig-like domain-containing protein</fullName>
    </recommendedName>
</protein>
<evidence type="ECO:0000256" key="3">
    <source>
        <dbReference type="ARBA" id="ARBA00043265"/>
    </source>
</evidence>
<dbReference type="GO" id="GO:0002250">
    <property type="term" value="P:adaptive immune response"/>
    <property type="evidence" value="ECO:0007669"/>
    <property type="project" value="UniProtKB-KW"/>
</dbReference>
<comment type="caution">
    <text evidence="6">The sequence shown here is derived from an EMBL/GenBank/DDBJ whole genome shotgun (WGS) entry which is preliminary data.</text>
</comment>
<dbReference type="PANTHER" id="PTHR23266">
    <property type="entry name" value="IMMUNOGLOBULIN HEAVY CHAIN"/>
    <property type="match status" value="1"/>
</dbReference>
<keyword evidence="1" id="KW-0391">Immunity</keyword>
<keyword evidence="4" id="KW-0732">Signal</keyword>
<evidence type="ECO:0000313" key="6">
    <source>
        <dbReference type="EMBL" id="KAF4092459.1"/>
    </source>
</evidence>
<dbReference type="SMART" id="SM00406">
    <property type="entry name" value="IGv"/>
    <property type="match status" value="1"/>
</dbReference>
<dbReference type="Gene3D" id="2.60.40.10">
    <property type="entry name" value="Immunoglobulins"/>
    <property type="match status" value="1"/>
</dbReference>